<dbReference type="Gene3D" id="1.25.40.20">
    <property type="entry name" value="Ankyrin repeat-containing domain"/>
    <property type="match status" value="2"/>
</dbReference>
<dbReference type="AlphaFoldDB" id="A0AAE0TBP7"/>
<keyword evidence="2 3" id="KW-0040">ANK repeat</keyword>
<dbReference type="InterPro" id="IPR036770">
    <property type="entry name" value="Ankyrin_rpt-contain_sf"/>
</dbReference>
<dbReference type="PANTHER" id="PTHR24180:SF45">
    <property type="entry name" value="POLY [ADP-RIBOSE] POLYMERASE TANKYRASE"/>
    <property type="match status" value="1"/>
</dbReference>
<name>A0AAE0TBP7_9BIVA</name>
<evidence type="ECO:0000256" key="3">
    <source>
        <dbReference type="PROSITE-ProRule" id="PRU00023"/>
    </source>
</evidence>
<dbReference type="SMART" id="SM00969">
    <property type="entry name" value="SOCS_box"/>
    <property type="match status" value="1"/>
</dbReference>
<keyword evidence="6" id="KW-1185">Reference proteome</keyword>
<accession>A0AAE0TBP7</accession>
<reference evidence="5" key="1">
    <citation type="journal article" date="2021" name="Genome Biol. Evol.">
        <title>A High-Quality Reference Genome for a Parasitic Bivalve with Doubly Uniparental Inheritance (Bivalvia: Unionida).</title>
        <authorList>
            <person name="Smith C.H."/>
        </authorList>
    </citation>
    <scope>NUCLEOTIDE SEQUENCE</scope>
    <source>
        <strain evidence="5">CHS0354</strain>
    </source>
</reference>
<protein>
    <recommendedName>
        <fullName evidence="4">SOCS box domain-containing protein</fullName>
    </recommendedName>
</protein>
<dbReference type="PRINTS" id="PR01415">
    <property type="entry name" value="ANKYRIN"/>
</dbReference>
<dbReference type="InterPro" id="IPR051637">
    <property type="entry name" value="Ank_repeat_dom-contain_49"/>
</dbReference>
<dbReference type="Proteomes" id="UP001195483">
    <property type="component" value="Unassembled WGS sequence"/>
</dbReference>
<dbReference type="GO" id="GO:0035556">
    <property type="term" value="P:intracellular signal transduction"/>
    <property type="evidence" value="ECO:0007669"/>
    <property type="project" value="InterPro"/>
</dbReference>
<evidence type="ECO:0000259" key="4">
    <source>
        <dbReference type="PROSITE" id="PS50225"/>
    </source>
</evidence>
<evidence type="ECO:0000256" key="2">
    <source>
        <dbReference type="ARBA" id="ARBA00023043"/>
    </source>
</evidence>
<feature type="repeat" description="ANK" evidence="3">
    <location>
        <begin position="509"/>
        <end position="541"/>
    </location>
</feature>
<evidence type="ECO:0000313" key="5">
    <source>
        <dbReference type="EMBL" id="KAK3607467.1"/>
    </source>
</evidence>
<dbReference type="PROSITE" id="PS50088">
    <property type="entry name" value="ANK_REPEAT"/>
    <property type="match status" value="8"/>
</dbReference>
<feature type="domain" description="SOCS box" evidence="4">
    <location>
        <begin position="385"/>
        <end position="434"/>
    </location>
</feature>
<feature type="repeat" description="ANK" evidence="3">
    <location>
        <begin position="476"/>
        <end position="508"/>
    </location>
</feature>
<feature type="repeat" description="ANK" evidence="3">
    <location>
        <begin position="258"/>
        <end position="290"/>
    </location>
</feature>
<dbReference type="CDD" id="cd03587">
    <property type="entry name" value="SOCS"/>
    <property type="match status" value="1"/>
</dbReference>
<dbReference type="InterPro" id="IPR001496">
    <property type="entry name" value="SOCS_box"/>
</dbReference>
<feature type="repeat" description="ANK" evidence="3">
    <location>
        <begin position="44"/>
        <end position="76"/>
    </location>
</feature>
<gene>
    <name evidence="5" type="ORF">CHS0354_015615</name>
</gene>
<dbReference type="SUPFAM" id="SSF48403">
    <property type="entry name" value="Ankyrin repeat"/>
    <property type="match status" value="2"/>
</dbReference>
<dbReference type="SMART" id="SM00248">
    <property type="entry name" value="ANK"/>
    <property type="match status" value="14"/>
</dbReference>
<keyword evidence="1" id="KW-0677">Repeat</keyword>
<reference evidence="5" key="3">
    <citation type="submission" date="2023-05" db="EMBL/GenBank/DDBJ databases">
        <authorList>
            <person name="Smith C.H."/>
        </authorList>
    </citation>
    <scope>NUCLEOTIDE SEQUENCE</scope>
    <source>
        <strain evidence="5">CHS0354</strain>
        <tissue evidence="5">Mantle</tissue>
    </source>
</reference>
<feature type="repeat" description="ANK" evidence="3">
    <location>
        <begin position="176"/>
        <end position="208"/>
    </location>
</feature>
<organism evidence="5 6">
    <name type="scientific">Potamilus streckersoni</name>
    <dbReference type="NCBI Taxonomy" id="2493646"/>
    <lineage>
        <taxon>Eukaryota</taxon>
        <taxon>Metazoa</taxon>
        <taxon>Spiralia</taxon>
        <taxon>Lophotrochozoa</taxon>
        <taxon>Mollusca</taxon>
        <taxon>Bivalvia</taxon>
        <taxon>Autobranchia</taxon>
        <taxon>Heteroconchia</taxon>
        <taxon>Palaeoheterodonta</taxon>
        <taxon>Unionida</taxon>
        <taxon>Unionoidea</taxon>
        <taxon>Unionidae</taxon>
        <taxon>Ambleminae</taxon>
        <taxon>Lampsilini</taxon>
        <taxon>Potamilus</taxon>
    </lineage>
</organism>
<feature type="repeat" description="ANK" evidence="3">
    <location>
        <begin position="110"/>
        <end position="142"/>
    </location>
</feature>
<feature type="repeat" description="ANK" evidence="3">
    <location>
        <begin position="143"/>
        <end position="175"/>
    </location>
</feature>
<feature type="repeat" description="ANK" evidence="3">
    <location>
        <begin position="575"/>
        <end position="607"/>
    </location>
</feature>
<comment type="caution">
    <text evidence="5">The sequence shown here is derived from an EMBL/GenBank/DDBJ whole genome shotgun (WGS) entry which is preliminary data.</text>
</comment>
<dbReference type="PROSITE" id="PS50225">
    <property type="entry name" value="SOCS"/>
    <property type="match status" value="1"/>
</dbReference>
<evidence type="ECO:0000313" key="6">
    <source>
        <dbReference type="Proteomes" id="UP001195483"/>
    </source>
</evidence>
<reference evidence="5" key="2">
    <citation type="journal article" date="2021" name="Genome Biol. Evol.">
        <title>Developing a high-quality reference genome for a parasitic bivalve with doubly uniparental inheritance (Bivalvia: Unionida).</title>
        <authorList>
            <person name="Smith C.H."/>
        </authorList>
    </citation>
    <scope>NUCLEOTIDE SEQUENCE</scope>
    <source>
        <strain evidence="5">CHS0354</strain>
        <tissue evidence="5">Mantle</tissue>
    </source>
</reference>
<evidence type="ECO:0000256" key="1">
    <source>
        <dbReference type="ARBA" id="ARBA00022737"/>
    </source>
</evidence>
<dbReference type="PROSITE" id="PS50297">
    <property type="entry name" value="ANK_REP_REGION"/>
    <property type="match status" value="7"/>
</dbReference>
<dbReference type="SUPFAM" id="SSF158235">
    <property type="entry name" value="SOCS box-like"/>
    <property type="match status" value="1"/>
</dbReference>
<dbReference type="InterPro" id="IPR036036">
    <property type="entry name" value="SOCS_box-like_dom_sf"/>
</dbReference>
<dbReference type="EMBL" id="JAEAOA010000968">
    <property type="protein sequence ID" value="KAK3607467.1"/>
    <property type="molecule type" value="Genomic_DNA"/>
</dbReference>
<dbReference type="Pfam" id="PF12796">
    <property type="entry name" value="Ank_2"/>
    <property type="match status" value="5"/>
</dbReference>
<proteinExistence type="predicted"/>
<sequence>MTFGHENCRSMVPRDGQTGRIGIRRETPSCCGGTLSSSYNNAMDTLKGLHEAIIDNDVDVVCKLLQEGADVNSIYNQETAFSKALAVGNDIIISKIINFETFDPNQPNRAERSPLFNAALRGRNDVVRVLISLGAIIDQRDYQGVTPLGATAYYNHGEAAELLIQHGADVNSESNNGETPLYRACANVSDTVVEVLLRYNCDVNKKPKSNHSQNRTPFMEAVPSKYQEEVQGKQKSKMLDIMKLLIAQGCDINAQDSRGNTALHYAIERTETLAVCLLAECGADLHLLEENGLSSFEAALSHSEPRYEIATYLLAYGFEIERCLANKPREDVKAAWESLLKTITLAPTSVRAMLLPLTIQSAPLFHQFSYEEKDKFKCLNEQEQEIVLRYFHKECPPTLEKLCRKVIRRHIRPCILRNIDTLPITWSQKRFLAYNFCYKSHNPLKLYELQLAIQEGNHKMAEQLLNIGLDLNTAITEQTPLTVAAIVGDIEMVKLLLKHGANPLVKDNQGQTAFHVASRFGHIPVLEVLFSHGVDVDIPNIQCETGLVCAAAHGKFETVLFLLSKGANPNKPNHSGIFPIHYAAGSGNDIVTSSIIENGGDIHVLDALGNTPLHVAASRGQMYTANNINLPYLYKSEVLMHFDAIKLMASPPSTSYFRENVVKHLDVIEILISAGADKASLTNDMLTPFKVAEKYRFFDSFVLLQ</sequence>
<dbReference type="PANTHER" id="PTHR24180">
    <property type="entry name" value="CYCLIN-DEPENDENT KINASE INHIBITOR 2C-RELATED"/>
    <property type="match status" value="1"/>
</dbReference>
<dbReference type="InterPro" id="IPR002110">
    <property type="entry name" value="Ankyrin_rpt"/>
</dbReference>